<proteinExistence type="predicted"/>
<dbReference type="RefSeq" id="XP_022251895.1">
    <property type="nucleotide sequence ID" value="XM_022396187.1"/>
</dbReference>
<dbReference type="GeneID" id="111087892"/>
<evidence type="ECO:0000313" key="7">
    <source>
        <dbReference type="RefSeq" id="XP_022251895.1"/>
    </source>
</evidence>
<accession>A0ABM1T7N9</accession>
<keyword evidence="2" id="KW-0479">Metal-binding</keyword>
<dbReference type="PANTHER" id="PTHR46481:SF10">
    <property type="entry name" value="ZINC FINGER BED DOMAIN-CONTAINING PROTEIN 39"/>
    <property type="match status" value="1"/>
</dbReference>
<dbReference type="SUPFAM" id="SSF140996">
    <property type="entry name" value="Hermes dimerisation domain"/>
    <property type="match status" value="1"/>
</dbReference>
<reference evidence="7" key="1">
    <citation type="submission" date="2025-08" db="UniProtKB">
        <authorList>
            <consortium name="RefSeq"/>
        </authorList>
    </citation>
    <scope>IDENTIFICATION</scope>
    <source>
        <tissue evidence="7">Muscle</tissue>
    </source>
</reference>
<evidence type="ECO:0000256" key="4">
    <source>
        <dbReference type="ARBA" id="ARBA00022833"/>
    </source>
</evidence>
<keyword evidence="6" id="KW-1185">Reference proteome</keyword>
<evidence type="ECO:0000313" key="6">
    <source>
        <dbReference type="Proteomes" id="UP000694941"/>
    </source>
</evidence>
<evidence type="ECO:0000256" key="3">
    <source>
        <dbReference type="ARBA" id="ARBA00022771"/>
    </source>
</evidence>
<dbReference type="Proteomes" id="UP000694941">
    <property type="component" value="Unplaced"/>
</dbReference>
<gene>
    <name evidence="7" type="primary">LOC111087892</name>
</gene>
<dbReference type="PANTHER" id="PTHR46481">
    <property type="entry name" value="ZINC FINGER BED DOMAIN-CONTAINING PROTEIN 4"/>
    <property type="match status" value="1"/>
</dbReference>
<keyword evidence="4" id="KW-0862">Zinc</keyword>
<organism evidence="6 7">
    <name type="scientific">Limulus polyphemus</name>
    <name type="common">Atlantic horseshoe crab</name>
    <dbReference type="NCBI Taxonomy" id="6850"/>
    <lineage>
        <taxon>Eukaryota</taxon>
        <taxon>Metazoa</taxon>
        <taxon>Ecdysozoa</taxon>
        <taxon>Arthropoda</taxon>
        <taxon>Chelicerata</taxon>
        <taxon>Merostomata</taxon>
        <taxon>Xiphosura</taxon>
        <taxon>Limulidae</taxon>
        <taxon>Limulus</taxon>
    </lineage>
</organism>
<dbReference type="InterPro" id="IPR052035">
    <property type="entry name" value="ZnF_BED_domain_contain"/>
</dbReference>
<evidence type="ECO:0000256" key="5">
    <source>
        <dbReference type="ARBA" id="ARBA00023242"/>
    </source>
</evidence>
<comment type="subcellular location">
    <subcellularLocation>
        <location evidence="1">Nucleus</location>
    </subcellularLocation>
</comment>
<evidence type="ECO:0000256" key="1">
    <source>
        <dbReference type="ARBA" id="ARBA00004123"/>
    </source>
</evidence>
<sequence>MKAKCKYCEWTISTSGKTTHNLPTHVKHNQGTELRKSTPGSGISVQMQQPAITATHPRQKHITNKHVNFIASTLQSSSVVKLKDFQDLMATMDFRYVLPSRKHLSTMLIKSRFDEVQQKVIFLLQCHPTSMSLDIWSSRQMHSFLGVTGHFILDWKMETVIWLT</sequence>
<evidence type="ECO:0000256" key="2">
    <source>
        <dbReference type="ARBA" id="ARBA00022723"/>
    </source>
</evidence>
<keyword evidence="5" id="KW-0539">Nucleus</keyword>
<keyword evidence="3" id="KW-0863">Zinc-finger</keyword>
<name>A0ABM1T7N9_LIMPO</name>
<protein>
    <submittedName>
        <fullName evidence="7">Uncharacterized protein LOC111087892</fullName>
    </submittedName>
</protein>